<keyword evidence="2" id="KW-1185">Reference proteome</keyword>
<name>A0AB33IEW5_ACEAC</name>
<sequence>MPWKRWAPVLLNGTPPGNNPEAALHCPERDTILVLQKHRAEVQIIYFRIMGT</sequence>
<organism evidence="1 2">
    <name type="scientific">Acetobacter aceti NBRC 14818</name>
    <dbReference type="NCBI Taxonomy" id="887700"/>
    <lineage>
        <taxon>Bacteria</taxon>
        <taxon>Pseudomonadati</taxon>
        <taxon>Pseudomonadota</taxon>
        <taxon>Alphaproteobacteria</taxon>
        <taxon>Acetobacterales</taxon>
        <taxon>Acetobacteraceae</taxon>
        <taxon>Acetobacter</taxon>
        <taxon>Acetobacter subgen. Acetobacter</taxon>
    </lineage>
</organism>
<gene>
    <name evidence="1" type="ORF">EMQ_2316</name>
</gene>
<proteinExistence type="predicted"/>
<dbReference type="EMBL" id="AP023410">
    <property type="protein sequence ID" value="BCK76710.1"/>
    <property type="molecule type" value="Genomic_DNA"/>
</dbReference>
<evidence type="ECO:0000313" key="2">
    <source>
        <dbReference type="Proteomes" id="UP000516424"/>
    </source>
</evidence>
<protein>
    <submittedName>
        <fullName evidence="1">Uncharacterized protein</fullName>
    </submittedName>
</protein>
<dbReference type="AlphaFoldDB" id="A0AB33IEW5"/>
<dbReference type="Proteomes" id="UP000516424">
    <property type="component" value="Chromosome"/>
</dbReference>
<reference evidence="1 2" key="1">
    <citation type="journal article" date="2011" name="Microbiology">
        <title>Transcriptome response to different carbon sources in Acetobacter aceti.</title>
        <authorList>
            <person name="Sakurai K."/>
            <person name="Arai H."/>
            <person name="Ishii M."/>
            <person name="Igarashi Y."/>
        </authorList>
    </citation>
    <scope>NUCLEOTIDE SEQUENCE [LARGE SCALE GENOMIC DNA]</scope>
    <source>
        <strain evidence="1 2">NBRC 14818</strain>
    </source>
</reference>
<accession>A0AB33IEW5</accession>
<evidence type="ECO:0000313" key="1">
    <source>
        <dbReference type="EMBL" id="BCK76710.1"/>
    </source>
</evidence>